<name>A0ABV7M3V5_9GAMM</name>
<dbReference type="Gene3D" id="3.40.50.2300">
    <property type="match status" value="2"/>
</dbReference>
<dbReference type="SUPFAM" id="SSF53822">
    <property type="entry name" value="Periplasmic binding protein-like I"/>
    <property type="match status" value="1"/>
</dbReference>
<sequence>MQSKSNAKKRETTIAKQLAEELGVSVSTISRAFSPRAVIASETREKVLQRAKELGYQPNPFARSLITRKTNIASIIVSDITNPFYPEVLTRLTDSLQELGLNVMLFVSTNANDSDNIVSQALRYQPDVLIALAATVSSKAASKVTEAGASMVYFNRYVPNESVYTVTCDNYLGGQVIADFFLDNGCRYPAFISGLADATTNRERWKGFSERWLERAVSEPRKVEAGRFAHEAGFNATIKLLAGRVRPDAIFAANDLLALGALDAVQKAGLSAPKNVSIIGFDDIAMASWSSHSLTTYRQPVNKMITATVDIVKSILADKAQPPAAIHIPGELVVRSSAKIANMGRG</sequence>
<dbReference type="PANTHER" id="PTHR30146">
    <property type="entry name" value="LACI-RELATED TRANSCRIPTIONAL REPRESSOR"/>
    <property type="match status" value="1"/>
</dbReference>
<evidence type="ECO:0000256" key="3">
    <source>
        <dbReference type="ARBA" id="ARBA00023163"/>
    </source>
</evidence>
<dbReference type="InterPro" id="IPR010982">
    <property type="entry name" value="Lambda_DNA-bd_dom_sf"/>
</dbReference>
<organism evidence="5 6">
    <name type="scientific">Modicisalibacter luteus</name>
    <dbReference type="NCBI Taxonomy" id="453962"/>
    <lineage>
        <taxon>Bacteria</taxon>
        <taxon>Pseudomonadati</taxon>
        <taxon>Pseudomonadota</taxon>
        <taxon>Gammaproteobacteria</taxon>
        <taxon>Oceanospirillales</taxon>
        <taxon>Halomonadaceae</taxon>
        <taxon>Modicisalibacter</taxon>
    </lineage>
</organism>
<evidence type="ECO:0000313" key="6">
    <source>
        <dbReference type="Proteomes" id="UP001595640"/>
    </source>
</evidence>
<dbReference type="InterPro" id="IPR028082">
    <property type="entry name" value="Peripla_BP_I"/>
</dbReference>
<evidence type="ECO:0000256" key="1">
    <source>
        <dbReference type="ARBA" id="ARBA00023015"/>
    </source>
</evidence>
<keyword evidence="2 5" id="KW-0238">DNA-binding</keyword>
<evidence type="ECO:0000259" key="4">
    <source>
        <dbReference type="PROSITE" id="PS50932"/>
    </source>
</evidence>
<evidence type="ECO:0000256" key="2">
    <source>
        <dbReference type="ARBA" id="ARBA00023125"/>
    </source>
</evidence>
<proteinExistence type="predicted"/>
<comment type="caution">
    <text evidence="5">The sequence shown here is derived from an EMBL/GenBank/DDBJ whole genome shotgun (WGS) entry which is preliminary data.</text>
</comment>
<dbReference type="RefSeq" id="WP_019017848.1">
    <property type="nucleotide sequence ID" value="NZ_BMXD01000001.1"/>
</dbReference>
<accession>A0ABV7M3V5</accession>
<feature type="domain" description="HTH lacI-type" evidence="4">
    <location>
        <begin position="16"/>
        <end position="67"/>
    </location>
</feature>
<keyword evidence="1" id="KW-0805">Transcription regulation</keyword>
<gene>
    <name evidence="5" type="ORF">ACFOEI_16110</name>
</gene>
<dbReference type="SUPFAM" id="SSF47413">
    <property type="entry name" value="lambda repressor-like DNA-binding domains"/>
    <property type="match status" value="1"/>
</dbReference>
<keyword evidence="6" id="KW-1185">Reference proteome</keyword>
<dbReference type="Pfam" id="PF00356">
    <property type="entry name" value="LacI"/>
    <property type="match status" value="1"/>
</dbReference>
<reference evidence="6" key="1">
    <citation type="journal article" date="2019" name="Int. J. Syst. Evol. Microbiol.">
        <title>The Global Catalogue of Microorganisms (GCM) 10K type strain sequencing project: providing services to taxonomists for standard genome sequencing and annotation.</title>
        <authorList>
            <consortium name="The Broad Institute Genomics Platform"/>
            <consortium name="The Broad Institute Genome Sequencing Center for Infectious Disease"/>
            <person name="Wu L."/>
            <person name="Ma J."/>
        </authorList>
    </citation>
    <scope>NUCLEOTIDE SEQUENCE [LARGE SCALE GENOMIC DNA]</scope>
    <source>
        <strain evidence="6">KCTC 12847</strain>
    </source>
</reference>
<dbReference type="CDD" id="cd01392">
    <property type="entry name" value="HTH_LacI"/>
    <property type="match status" value="1"/>
</dbReference>
<dbReference type="Proteomes" id="UP001595640">
    <property type="component" value="Unassembled WGS sequence"/>
</dbReference>
<evidence type="ECO:0000313" key="5">
    <source>
        <dbReference type="EMBL" id="MFC3293581.1"/>
    </source>
</evidence>
<dbReference type="EMBL" id="JBHRUH010000031">
    <property type="protein sequence ID" value="MFC3293581.1"/>
    <property type="molecule type" value="Genomic_DNA"/>
</dbReference>
<dbReference type="InterPro" id="IPR000843">
    <property type="entry name" value="HTH_LacI"/>
</dbReference>
<dbReference type="InterPro" id="IPR046335">
    <property type="entry name" value="LacI/GalR-like_sensor"/>
</dbReference>
<dbReference type="SMART" id="SM00354">
    <property type="entry name" value="HTH_LACI"/>
    <property type="match status" value="1"/>
</dbReference>
<dbReference type="PANTHER" id="PTHR30146:SF109">
    <property type="entry name" value="HTH-TYPE TRANSCRIPTIONAL REGULATOR GALS"/>
    <property type="match status" value="1"/>
</dbReference>
<dbReference type="GO" id="GO:0003677">
    <property type="term" value="F:DNA binding"/>
    <property type="evidence" value="ECO:0007669"/>
    <property type="project" value="UniProtKB-KW"/>
</dbReference>
<dbReference type="CDD" id="cd06278">
    <property type="entry name" value="PBP1_LacI-like"/>
    <property type="match status" value="1"/>
</dbReference>
<dbReference type="Pfam" id="PF13377">
    <property type="entry name" value="Peripla_BP_3"/>
    <property type="match status" value="1"/>
</dbReference>
<dbReference type="PROSITE" id="PS50932">
    <property type="entry name" value="HTH_LACI_2"/>
    <property type="match status" value="1"/>
</dbReference>
<protein>
    <submittedName>
        <fullName evidence="5">LacI family DNA-binding transcriptional regulator</fullName>
    </submittedName>
</protein>
<dbReference type="Gene3D" id="1.10.260.40">
    <property type="entry name" value="lambda repressor-like DNA-binding domains"/>
    <property type="match status" value="1"/>
</dbReference>
<keyword evidence="3" id="KW-0804">Transcription</keyword>